<evidence type="ECO:0000313" key="6">
    <source>
        <dbReference type="RefSeq" id="XP_017027425.2"/>
    </source>
</evidence>
<dbReference type="GO" id="GO:0005576">
    <property type="term" value="C:extracellular region"/>
    <property type="evidence" value="ECO:0007669"/>
    <property type="project" value="UniProtKB-SubCell"/>
</dbReference>
<dbReference type="PANTHER" id="PTHR21066:SF15">
    <property type="entry name" value="GH25962P-RELATED"/>
    <property type="match status" value="1"/>
</dbReference>
<reference evidence="6" key="2">
    <citation type="submission" date="2025-08" db="UniProtKB">
        <authorList>
            <consortium name="RefSeq"/>
        </authorList>
    </citation>
    <scope>IDENTIFICATION</scope>
    <source>
        <strain evidence="6">14028-0561.14</strain>
        <tissue evidence="6">Whole fly</tissue>
    </source>
</reference>
<evidence type="ECO:0000256" key="3">
    <source>
        <dbReference type="ARBA" id="ARBA00022525"/>
    </source>
</evidence>
<dbReference type="PANTHER" id="PTHR21066">
    <property type="entry name" value="ODORANT-BINDING PROTEIN 59A-RELATED"/>
    <property type="match status" value="1"/>
</dbReference>
<dbReference type="OrthoDB" id="8016189at2759"/>
<dbReference type="RefSeq" id="XP_017027425.2">
    <property type="nucleotide sequence ID" value="XM_017171936.2"/>
</dbReference>
<comment type="subcellular location">
    <subcellularLocation>
        <location evidence="1">Secreted</location>
    </subcellularLocation>
</comment>
<dbReference type="Pfam" id="PF22651">
    <property type="entry name" value="OBP47_like"/>
    <property type="match status" value="1"/>
</dbReference>
<dbReference type="Gene3D" id="1.10.238.270">
    <property type="match status" value="1"/>
</dbReference>
<dbReference type="SUPFAM" id="SSF47565">
    <property type="entry name" value="Insect pheromone/odorant-binding proteins"/>
    <property type="match status" value="1"/>
</dbReference>
<dbReference type="Proteomes" id="UP001652661">
    <property type="component" value="Chromosome 2R"/>
</dbReference>
<dbReference type="OMA" id="AFTKCEP"/>
<dbReference type="InterPro" id="IPR054577">
    <property type="entry name" value="OBP47-like_dom"/>
</dbReference>
<keyword evidence="3" id="KW-0964">Secreted</keyword>
<dbReference type="InterPro" id="IPR036728">
    <property type="entry name" value="PBP_GOBP_sf"/>
</dbReference>
<evidence type="ECO:0000256" key="1">
    <source>
        <dbReference type="ARBA" id="ARBA00004613"/>
    </source>
</evidence>
<dbReference type="GeneID" id="108078234"/>
<reference evidence="5" key="1">
    <citation type="submission" date="2025-05" db="UniProtKB">
        <authorList>
            <consortium name="RefSeq"/>
        </authorList>
    </citation>
    <scope>NUCLEOTIDE SEQUENCE [LARGE SCALE GENOMIC DNA]</scope>
    <source>
        <strain evidence="5">14028-0561.14</strain>
    </source>
</reference>
<evidence type="ECO:0000256" key="2">
    <source>
        <dbReference type="ARBA" id="ARBA00008098"/>
    </source>
</evidence>
<organism evidence="5 6">
    <name type="scientific">Drosophila kikkawai</name>
    <name type="common">Fruit fly</name>
    <dbReference type="NCBI Taxonomy" id="30033"/>
    <lineage>
        <taxon>Eukaryota</taxon>
        <taxon>Metazoa</taxon>
        <taxon>Ecdysozoa</taxon>
        <taxon>Arthropoda</taxon>
        <taxon>Hexapoda</taxon>
        <taxon>Insecta</taxon>
        <taxon>Pterygota</taxon>
        <taxon>Neoptera</taxon>
        <taxon>Endopterygota</taxon>
        <taxon>Diptera</taxon>
        <taxon>Brachycera</taxon>
        <taxon>Muscomorpha</taxon>
        <taxon>Ephydroidea</taxon>
        <taxon>Drosophilidae</taxon>
        <taxon>Drosophila</taxon>
        <taxon>Sophophora</taxon>
    </lineage>
</organism>
<evidence type="ECO:0000313" key="5">
    <source>
        <dbReference type="Proteomes" id="UP001652661"/>
    </source>
</evidence>
<accession>A0A6P4IGJ7</accession>
<proteinExistence type="inferred from homology"/>
<name>A0A6P4IGJ7_DROKI</name>
<comment type="similarity">
    <text evidence="2">Belongs to the PBP/GOBP family.</text>
</comment>
<sequence>MWGCVSGAGYKMGPASSHPYQSSLSWSTAVMSPIQTLLISVCLGFVTQISGQTAIDCQRPPQLVDPALCCKDGGRDQLVDQCAQRILGAAKTTGGPPSIDSAACLAECILKSSKYLEDPQKLNLNNIRSDLSAKFSNDSVYVEAMTMAFSKCEPQSQRRLAMILQQQQQQQQQAQQQNQQASQQRCSPFSAIVLGCTYMEYFKNCPEHRWTQNAQCALAKAYVTQCGLGA</sequence>
<dbReference type="AlphaFoldDB" id="A0A6P4IGJ7"/>
<keyword evidence="5" id="KW-1185">Reference proteome</keyword>
<protein>
    <submittedName>
        <fullName evidence="6">Uncharacterized protein Obp47b</fullName>
    </submittedName>
</protein>
<dbReference type="InterPro" id="IPR052295">
    <property type="entry name" value="Odorant-binding_protein"/>
</dbReference>
<gene>
    <name evidence="6" type="primary">Obp47b</name>
</gene>
<dbReference type="GO" id="GO:0005549">
    <property type="term" value="F:odorant binding"/>
    <property type="evidence" value="ECO:0007669"/>
    <property type="project" value="InterPro"/>
</dbReference>
<evidence type="ECO:0000259" key="4">
    <source>
        <dbReference type="Pfam" id="PF22651"/>
    </source>
</evidence>
<feature type="domain" description="OBP47-like" evidence="4">
    <location>
        <begin position="97"/>
        <end position="222"/>
    </location>
</feature>